<keyword evidence="10" id="KW-1185">Reference proteome</keyword>
<comment type="caution">
    <text evidence="9">The sequence shown here is derived from an EMBL/GenBank/DDBJ whole genome shotgun (WGS) entry which is preliminary data.</text>
</comment>
<feature type="compositionally biased region" description="Basic and acidic residues" evidence="6">
    <location>
        <begin position="270"/>
        <end position="302"/>
    </location>
</feature>
<dbReference type="GO" id="GO:0016020">
    <property type="term" value="C:membrane"/>
    <property type="evidence" value="ECO:0007669"/>
    <property type="project" value="UniProtKB-SubCell"/>
</dbReference>
<evidence type="ECO:0000256" key="7">
    <source>
        <dbReference type="SAM" id="Phobius"/>
    </source>
</evidence>
<accession>A0A1A6GQF5</accession>
<feature type="compositionally biased region" description="Polar residues" evidence="6">
    <location>
        <begin position="187"/>
        <end position="206"/>
    </location>
</feature>
<dbReference type="OrthoDB" id="9535823at2759"/>
<feature type="domain" description="SPATA31-like" evidence="8">
    <location>
        <begin position="47"/>
        <end position="121"/>
    </location>
</feature>
<dbReference type="PANTHER" id="PTHR21859">
    <property type="entry name" value="ACROSOME-SPECIFIC PROTEIN"/>
    <property type="match status" value="1"/>
</dbReference>
<evidence type="ECO:0000313" key="10">
    <source>
        <dbReference type="Proteomes" id="UP000092124"/>
    </source>
</evidence>
<dbReference type="EMBL" id="LZPO01078268">
    <property type="protein sequence ID" value="OBS67592.1"/>
    <property type="molecule type" value="Genomic_DNA"/>
</dbReference>
<dbReference type="AlphaFoldDB" id="A0A1A6GQF5"/>
<comment type="similarity">
    <text evidence="5">Belongs to the SPATA31 family.</text>
</comment>
<feature type="region of interest" description="Disordered" evidence="6">
    <location>
        <begin position="150"/>
        <end position="173"/>
    </location>
</feature>
<evidence type="ECO:0000313" key="9">
    <source>
        <dbReference type="EMBL" id="OBS67592.1"/>
    </source>
</evidence>
<dbReference type="STRING" id="56216.A0A1A6GQF5"/>
<evidence type="ECO:0000256" key="6">
    <source>
        <dbReference type="SAM" id="MobiDB-lite"/>
    </source>
</evidence>
<evidence type="ECO:0000256" key="2">
    <source>
        <dbReference type="ARBA" id="ARBA00022692"/>
    </source>
</evidence>
<feature type="region of interest" description="Disordered" evidence="6">
    <location>
        <begin position="185"/>
        <end position="237"/>
    </location>
</feature>
<evidence type="ECO:0000256" key="1">
    <source>
        <dbReference type="ARBA" id="ARBA00004167"/>
    </source>
</evidence>
<proteinExistence type="inferred from homology"/>
<dbReference type="InterPro" id="IPR027970">
    <property type="entry name" value="SPATA31-like"/>
</dbReference>
<organism evidence="9 10">
    <name type="scientific">Neotoma lepida</name>
    <name type="common">Desert woodrat</name>
    <dbReference type="NCBI Taxonomy" id="56216"/>
    <lineage>
        <taxon>Eukaryota</taxon>
        <taxon>Metazoa</taxon>
        <taxon>Chordata</taxon>
        <taxon>Craniata</taxon>
        <taxon>Vertebrata</taxon>
        <taxon>Euteleostomi</taxon>
        <taxon>Mammalia</taxon>
        <taxon>Eutheria</taxon>
        <taxon>Euarchontoglires</taxon>
        <taxon>Glires</taxon>
        <taxon>Rodentia</taxon>
        <taxon>Myomorpha</taxon>
        <taxon>Muroidea</taxon>
        <taxon>Cricetidae</taxon>
        <taxon>Neotominae</taxon>
        <taxon>Neotoma</taxon>
    </lineage>
</organism>
<sequence>MLGPTFILWDVGYPLYTYGSIFIIALVIWHMKRSHRRLKLGPNKSCHKRTSKEEAEKLQKLLSIMKSHNWLPQEGSVRRLLCSEPSCPICNAMELEIQQLLKGENKKAASISLRTSQSFPCLEALPPSKAEFDRSPSLCPQYSRDISLASSLTPAQSTDQKSSAQSASLSTGDSDVRYYYPDHWQKQEPQGSNVSQDAGFLSSSSVEEPGIPANQQKKRRKTEKSVLKDQAPSEDEAENKMTFYSHWVNPEVKCDRLEEPFVLFKSEIEAKPKTKEPKQCQTPVRDHTEEANMEQTTKDPKAKPLSAKKNI</sequence>
<protein>
    <recommendedName>
        <fullName evidence="8">SPATA31-like domain-containing protein</fullName>
    </recommendedName>
</protein>
<feature type="transmembrane region" description="Helical" evidence="7">
    <location>
        <begin position="6"/>
        <end position="29"/>
    </location>
</feature>
<evidence type="ECO:0000259" key="8">
    <source>
        <dbReference type="Pfam" id="PF15371"/>
    </source>
</evidence>
<keyword evidence="4 7" id="KW-0472">Membrane</keyword>
<feature type="region of interest" description="Disordered" evidence="6">
    <location>
        <begin position="270"/>
        <end position="311"/>
    </location>
</feature>
<name>A0A1A6GQF5_NEOLE</name>
<evidence type="ECO:0000256" key="3">
    <source>
        <dbReference type="ARBA" id="ARBA00022989"/>
    </source>
</evidence>
<keyword evidence="3 7" id="KW-1133">Transmembrane helix</keyword>
<evidence type="ECO:0000256" key="5">
    <source>
        <dbReference type="ARBA" id="ARBA00035009"/>
    </source>
</evidence>
<evidence type="ECO:0000256" key="4">
    <source>
        <dbReference type="ARBA" id="ARBA00023136"/>
    </source>
</evidence>
<dbReference type="Pfam" id="PF15371">
    <property type="entry name" value="DUF4599"/>
    <property type="match status" value="1"/>
</dbReference>
<keyword evidence="2 7" id="KW-0812">Transmembrane</keyword>
<reference evidence="9 10" key="1">
    <citation type="submission" date="2016-06" db="EMBL/GenBank/DDBJ databases">
        <title>The Draft Genome Sequence and Annotation of the Desert Woodrat Neotoma lepida.</title>
        <authorList>
            <person name="Campbell M."/>
            <person name="Oakeson K.F."/>
            <person name="Yandell M."/>
            <person name="Halpert J.R."/>
            <person name="Dearing D."/>
        </authorList>
    </citation>
    <scope>NUCLEOTIDE SEQUENCE [LARGE SCALE GENOMIC DNA]</scope>
    <source>
        <strain evidence="9">417</strain>
        <tissue evidence="9">Liver</tissue>
    </source>
</reference>
<dbReference type="Proteomes" id="UP000092124">
    <property type="component" value="Unassembled WGS sequence"/>
</dbReference>
<comment type="subcellular location">
    <subcellularLocation>
        <location evidence="1">Membrane</location>
        <topology evidence="1">Single-pass membrane protein</topology>
    </subcellularLocation>
</comment>
<gene>
    <name evidence="9" type="ORF">A6R68_03855</name>
</gene>
<dbReference type="PANTHER" id="PTHR21859:SF15">
    <property type="entry name" value="PROTEIN SPATA31F1-RELATED"/>
    <property type="match status" value="1"/>
</dbReference>